<sequence>KRGSAPAAKLTCNTKRSTYGRHVRIHLDHYAQVVRSRKQKPDATTLRSLLVYNTVRHCCNLRGRFRRLRRRQEFGKRGYPRRCGRTNLAYIAPKYMRFETLGGKATSPVHLLKMSKRAAYGLDTKNTAQFLAVNSLCITMEILYTLDILVVIDHTSKTKWEERTLFYRPTTSSSDGGSVKNRITFIARYDEFYVDYENVYDVYYTDYETCFVLSSPNGEGCYHWKQDPYLALEPVSRKCPLELLNTTACEAEFNDCKRFAIEADQCMAWY</sequence>
<keyword evidence="2" id="KW-1185">Reference proteome</keyword>
<dbReference type="EMBL" id="JARKHS020008261">
    <property type="protein sequence ID" value="KAK8780933.1"/>
    <property type="molecule type" value="Genomic_DNA"/>
</dbReference>
<dbReference type="Gene3D" id="2.40.128.20">
    <property type="match status" value="1"/>
</dbReference>
<comment type="caution">
    <text evidence="1">The sequence shown here is derived from an EMBL/GenBank/DDBJ whole genome shotgun (WGS) entry which is preliminary data.</text>
</comment>
<proteinExistence type="predicted"/>
<protein>
    <recommendedName>
        <fullName evidence="3">Lipocalin</fullName>
    </recommendedName>
</protein>
<organism evidence="1 2">
    <name type="scientific">Amblyomma americanum</name>
    <name type="common">Lone star tick</name>
    <dbReference type="NCBI Taxonomy" id="6943"/>
    <lineage>
        <taxon>Eukaryota</taxon>
        <taxon>Metazoa</taxon>
        <taxon>Ecdysozoa</taxon>
        <taxon>Arthropoda</taxon>
        <taxon>Chelicerata</taxon>
        <taxon>Arachnida</taxon>
        <taxon>Acari</taxon>
        <taxon>Parasitiformes</taxon>
        <taxon>Ixodida</taxon>
        <taxon>Ixodoidea</taxon>
        <taxon>Ixodidae</taxon>
        <taxon>Amblyomminae</taxon>
        <taxon>Amblyomma</taxon>
    </lineage>
</organism>
<gene>
    <name evidence="1" type="ORF">V5799_017724</name>
</gene>
<accession>A0AAQ4F2E5</accession>
<evidence type="ECO:0000313" key="2">
    <source>
        <dbReference type="Proteomes" id="UP001321473"/>
    </source>
</evidence>
<dbReference type="Proteomes" id="UP001321473">
    <property type="component" value="Unassembled WGS sequence"/>
</dbReference>
<evidence type="ECO:0008006" key="3">
    <source>
        <dbReference type="Google" id="ProtNLM"/>
    </source>
</evidence>
<dbReference type="InterPro" id="IPR012674">
    <property type="entry name" value="Calycin"/>
</dbReference>
<reference evidence="1 2" key="1">
    <citation type="journal article" date="2023" name="Arcadia Sci">
        <title>De novo assembly of a long-read Amblyomma americanum tick genome.</title>
        <authorList>
            <person name="Chou S."/>
            <person name="Poskanzer K.E."/>
            <person name="Rollins M."/>
            <person name="Thuy-Boun P.S."/>
        </authorList>
    </citation>
    <scope>NUCLEOTIDE SEQUENCE [LARGE SCALE GENOMIC DNA]</scope>
    <source>
        <strain evidence="1">F_SG_1</strain>
        <tissue evidence="1">Salivary glands</tissue>
    </source>
</reference>
<evidence type="ECO:0000313" key="1">
    <source>
        <dbReference type="EMBL" id="KAK8780933.1"/>
    </source>
</evidence>
<name>A0AAQ4F2E5_AMBAM</name>
<dbReference type="AlphaFoldDB" id="A0AAQ4F2E5"/>
<feature type="non-terminal residue" evidence="1">
    <location>
        <position position="1"/>
    </location>
</feature>